<reference evidence="2 3" key="1">
    <citation type="submission" date="2023-07" db="EMBL/GenBank/DDBJ databases">
        <title>Sorghum-associated microbial communities from plants grown in Nebraska, USA.</title>
        <authorList>
            <person name="Schachtman D."/>
        </authorList>
    </citation>
    <scope>NUCLEOTIDE SEQUENCE [LARGE SCALE GENOMIC DNA]</scope>
    <source>
        <strain evidence="2 3">4249</strain>
    </source>
</reference>
<keyword evidence="1" id="KW-1133">Transmembrane helix</keyword>
<comment type="caution">
    <text evidence="2">The sequence shown here is derived from an EMBL/GenBank/DDBJ whole genome shotgun (WGS) entry which is preliminary data.</text>
</comment>
<dbReference type="RefSeq" id="WP_310317528.1">
    <property type="nucleotide sequence ID" value="NZ_JAVDWU010000006.1"/>
</dbReference>
<dbReference type="InterPro" id="IPR012902">
    <property type="entry name" value="N_methyl_site"/>
</dbReference>
<keyword evidence="1" id="KW-0812">Transmembrane</keyword>
<feature type="transmembrane region" description="Helical" evidence="1">
    <location>
        <begin position="12"/>
        <end position="34"/>
    </location>
</feature>
<dbReference type="PROSITE" id="PS00409">
    <property type="entry name" value="PROKAR_NTER_METHYL"/>
    <property type="match status" value="1"/>
</dbReference>
<keyword evidence="3" id="KW-1185">Reference proteome</keyword>
<accession>A0ABU1WNX9</accession>
<gene>
    <name evidence="2" type="ORF">J2W49_002969</name>
</gene>
<evidence type="ECO:0000256" key="1">
    <source>
        <dbReference type="SAM" id="Phobius"/>
    </source>
</evidence>
<sequence>MIALSVQTRRAGGFTLIELLVAIVVMSMLALLSWRSIDGMTRTQTLTQQHADDLLRLQATLGQWNADLDAVFDTGEISALDFDGRVLRLTRRDASETGLVSPGMRVVAWARISGGAGPAHWSRWQSGLIQQRDQLARAWQRASEWGRESQGSGAVSSDESSVALIPITQWQLFYHRGETWANPQSAVGNQGGIDSEELQLPNGVRVVLSMSPGHSLTGELVRDWVRTTLEAGR</sequence>
<evidence type="ECO:0000313" key="3">
    <source>
        <dbReference type="Proteomes" id="UP001265700"/>
    </source>
</evidence>
<dbReference type="EMBL" id="JAVDWU010000006">
    <property type="protein sequence ID" value="MDR7150996.1"/>
    <property type="molecule type" value="Genomic_DNA"/>
</dbReference>
<organism evidence="2 3">
    <name type="scientific">Hydrogenophaga palleronii</name>
    <dbReference type="NCBI Taxonomy" id="65655"/>
    <lineage>
        <taxon>Bacteria</taxon>
        <taxon>Pseudomonadati</taxon>
        <taxon>Pseudomonadota</taxon>
        <taxon>Betaproteobacteria</taxon>
        <taxon>Burkholderiales</taxon>
        <taxon>Comamonadaceae</taxon>
        <taxon>Hydrogenophaga</taxon>
    </lineage>
</organism>
<protein>
    <submittedName>
        <fullName evidence="2">General secretion pathway protein J</fullName>
    </submittedName>
</protein>
<name>A0ABU1WNX9_9BURK</name>
<dbReference type="NCBIfam" id="TIGR02532">
    <property type="entry name" value="IV_pilin_GFxxxE"/>
    <property type="match status" value="1"/>
</dbReference>
<dbReference type="Proteomes" id="UP001265700">
    <property type="component" value="Unassembled WGS sequence"/>
</dbReference>
<dbReference type="InterPro" id="IPR045584">
    <property type="entry name" value="Pilin-like"/>
</dbReference>
<dbReference type="Pfam" id="PF07963">
    <property type="entry name" value="N_methyl"/>
    <property type="match status" value="1"/>
</dbReference>
<keyword evidence="1" id="KW-0472">Membrane</keyword>
<proteinExistence type="predicted"/>
<dbReference type="SUPFAM" id="SSF54523">
    <property type="entry name" value="Pili subunits"/>
    <property type="match status" value="1"/>
</dbReference>
<evidence type="ECO:0000313" key="2">
    <source>
        <dbReference type="EMBL" id="MDR7150996.1"/>
    </source>
</evidence>